<dbReference type="Proteomes" id="UP000238180">
    <property type="component" value="Unassembled WGS sequence"/>
</dbReference>
<dbReference type="EMBL" id="OLKH01000077">
    <property type="protein sequence ID" value="SPE77108.1"/>
    <property type="molecule type" value="Genomic_DNA"/>
</dbReference>
<evidence type="ECO:0000313" key="3">
    <source>
        <dbReference type="Proteomes" id="UP000238180"/>
    </source>
</evidence>
<dbReference type="AlphaFoldDB" id="A0A2N9P9R7"/>
<organism evidence="2 3">
    <name type="scientific">Flavobacterium columnare</name>
    <dbReference type="NCBI Taxonomy" id="996"/>
    <lineage>
        <taxon>Bacteria</taxon>
        <taxon>Pseudomonadati</taxon>
        <taxon>Bacteroidota</taxon>
        <taxon>Flavobacteriia</taxon>
        <taxon>Flavobacteriales</taxon>
        <taxon>Flavobacteriaceae</taxon>
        <taxon>Flavobacterium</taxon>
    </lineage>
</organism>
<dbReference type="Gene3D" id="3.40.50.300">
    <property type="entry name" value="P-loop containing nucleotide triphosphate hydrolases"/>
    <property type="match status" value="1"/>
</dbReference>
<gene>
    <name evidence="2" type="ORF">FLACOL_01098</name>
</gene>
<accession>A0A2N9P9R7</accession>
<dbReference type="SMART" id="SM00382">
    <property type="entry name" value="AAA"/>
    <property type="match status" value="1"/>
</dbReference>
<dbReference type="SUPFAM" id="SSF52540">
    <property type="entry name" value="P-loop containing nucleoside triphosphate hydrolases"/>
    <property type="match status" value="1"/>
</dbReference>
<dbReference type="RefSeq" id="WP_105195876.1">
    <property type="nucleotide sequence ID" value="NZ_OLKH01000077.1"/>
</dbReference>
<feature type="domain" description="AAA+ ATPase" evidence="1">
    <location>
        <begin position="52"/>
        <end position="194"/>
    </location>
</feature>
<evidence type="ECO:0000313" key="2">
    <source>
        <dbReference type="EMBL" id="SPE77108.1"/>
    </source>
</evidence>
<dbReference type="InterPro" id="IPR003593">
    <property type="entry name" value="AAA+_ATPase"/>
</dbReference>
<proteinExistence type="predicted"/>
<protein>
    <submittedName>
        <fullName evidence="2">DNA repair protein RadA</fullName>
    </submittedName>
</protein>
<dbReference type="GO" id="GO:0016887">
    <property type="term" value="F:ATP hydrolysis activity"/>
    <property type="evidence" value="ECO:0007669"/>
    <property type="project" value="InterPro"/>
</dbReference>
<sequence length="223" mass="25532">MLANPKTTVTKKTKKKGGNAVKNADALLKKKFVEIKIEDQNLKAHLGEPQLGNSHWFIFGDSGEGKTSYTLAVVKELTKNYKVLYNTLEEGDKKSFQNAIRRTGLKGNKNFLYIQANYEQIIEQLLKEKQPKIVVIDSAQYLFRGKQVQHYANLVNKFKNTTFIWISGADGTKPKGKIADDIRYDCDIVIFVKDFKAEIKKNRFEANASYIVWEEGYKQTLLK</sequence>
<dbReference type="InterPro" id="IPR049945">
    <property type="entry name" value="AAA_22"/>
</dbReference>
<name>A0A2N9P9R7_9FLAO</name>
<dbReference type="Pfam" id="PF13401">
    <property type="entry name" value="AAA_22"/>
    <property type="match status" value="1"/>
</dbReference>
<dbReference type="InterPro" id="IPR027417">
    <property type="entry name" value="P-loop_NTPase"/>
</dbReference>
<evidence type="ECO:0000259" key="1">
    <source>
        <dbReference type="SMART" id="SM00382"/>
    </source>
</evidence>
<reference evidence="2 3" key="1">
    <citation type="submission" date="2018-02" db="EMBL/GenBank/DDBJ databases">
        <authorList>
            <person name="Cohen D.B."/>
            <person name="Kent A.D."/>
        </authorList>
    </citation>
    <scope>NUCLEOTIDE SEQUENCE [LARGE SCALE GENOMIC DNA]</scope>
    <source>
        <strain evidence="2">CIP109753</strain>
    </source>
</reference>